<feature type="active site" evidence="16">
    <location>
        <position position="121"/>
    </location>
</feature>
<dbReference type="GO" id="GO:0006401">
    <property type="term" value="P:RNA catabolic process"/>
    <property type="evidence" value="ECO:0007669"/>
    <property type="project" value="UniProtKB-ARBA"/>
</dbReference>
<dbReference type="STRING" id="7370.A0A1I8M8I6"/>
<dbReference type="GO" id="GO:0005576">
    <property type="term" value="C:extracellular region"/>
    <property type="evidence" value="ECO:0007669"/>
    <property type="project" value="UniProtKB-SubCell"/>
</dbReference>
<keyword evidence="9" id="KW-0256">Endoplasmic reticulum</keyword>
<keyword evidence="10" id="KW-1015">Disulfide bond</keyword>
<evidence type="ECO:0000256" key="14">
    <source>
        <dbReference type="ARBA" id="ARBA00051280"/>
    </source>
</evidence>
<sequence length="334" mass="38384">MSQRFCKIFLTCCAISTFATVYSAATPDSDELAELQFPNEDALKRIEEVKQNIFFSDELSSSEYHDDLDIEMGLLENGGNYEWDLLIFTQQWPVTTCYHWREEDKDHECKLPAAKEFWTVHGVWPTKKGHIGPSFCNKTANFDINLLSDIKDELNHFWPDIDGESKGDWLWKHEWLKHGTCAAVLEELNNELKYFSQGITWREGFQLSKILGDSGIHPDSNNTVVAIHAALVKGLGKNPSIHCLYDSKKDVSYLEEIRICFDKSLNATDCDGVKHGNAVSIDYPGGTVITNCHISKPVHYPSLVPNRRRQEENKWKFPIVNLYKLVQFIMWFTL</sequence>
<evidence type="ECO:0000256" key="3">
    <source>
        <dbReference type="ARBA" id="ARBA00004613"/>
    </source>
</evidence>
<keyword evidence="8" id="KW-0378">Hydrolase</keyword>
<keyword evidence="13" id="KW-0456">Lyase</keyword>
<evidence type="ECO:0000256" key="15">
    <source>
        <dbReference type="ARBA" id="ARBA00052670"/>
    </source>
</evidence>
<evidence type="ECO:0000256" key="7">
    <source>
        <dbReference type="ARBA" id="ARBA00022759"/>
    </source>
</evidence>
<name>A0A1I8M8I6_MUSDO</name>
<protein>
    <submittedName>
        <fullName evidence="21">Ribonuclease Oy</fullName>
    </submittedName>
</protein>
<evidence type="ECO:0000313" key="20">
    <source>
        <dbReference type="Proteomes" id="UP001652621"/>
    </source>
</evidence>
<accession>A0A1I8M8I6</accession>
<reference evidence="19" key="1">
    <citation type="submission" date="2020-05" db="UniProtKB">
        <authorList>
            <consortium name="EnsemblMetazoa"/>
        </authorList>
    </citation>
    <scope>IDENTIFICATION</scope>
    <source>
        <strain evidence="19">Aabys</strain>
    </source>
</reference>
<feature type="chain" id="PRO_5044560000" evidence="18">
    <location>
        <begin position="25"/>
        <end position="334"/>
    </location>
</feature>
<dbReference type="CDD" id="cd01061">
    <property type="entry name" value="RNase_T2_euk"/>
    <property type="match status" value="1"/>
</dbReference>
<dbReference type="EnsemblMetazoa" id="MDOA002336-RA">
    <property type="protein sequence ID" value="MDOA002336-PA"/>
    <property type="gene ID" value="MDOA002336"/>
</dbReference>
<dbReference type="Pfam" id="PF00445">
    <property type="entry name" value="Ribonuclease_T2"/>
    <property type="match status" value="1"/>
</dbReference>
<evidence type="ECO:0000256" key="5">
    <source>
        <dbReference type="ARBA" id="ARBA00022525"/>
    </source>
</evidence>
<dbReference type="PANTHER" id="PTHR11240:SF22">
    <property type="entry name" value="RIBONUCLEASE T2"/>
    <property type="match status" value="1"/>
</dbReference>
<dbReference type="InterPro" id="IPR033697">
    <property type="entry name" value="Ribonuclease_T2_eukaryotic"/>
</dbReference>
<dbReference type="Proteomes" id="UP001652621">
    <property type="component" value="Unplaced"/>
</dbReference>
<dbReference type="Gene3D" id="3.90.730.10">
    <property type="entry name" value="Ribonuclease T2-like"/>
    <property type="match status" value="1"/>
</dbReference>
<evidence type="ECO:0000256" key="1">
    <source>
        <dbReference type="ARBA" id="ARBA00004319"/>
    </source>
</evidence>
<dbReference type="InterPro" id="IPR001568">
    <property type="entry name" value="RNase_T2-like"/>
</dbReference>
<gene>
    <name evidence="19" type="primary">101891273</name>
    <name evidence="21" type="synonym">LOC101891273</name>
</gene>
<reference evidence="21" key="2">
    <citation type="submission" date="2025-04" db="UniProtKB">
        <authorList>
            <consortium name="RefSeq"/>
        </authorList>
    </citation>
    <scope>IDENTIFICATION</scope>
    <source>
        <strain evidence="21">Aabys</strain>
    </source>
</reference>
<evidence type="ECO:0000256" key="11">
    <source>
        <dbReference type="ARBA" id="ARBA00023180"/>
    </source>
</evidence>
<evidence type="ECO:0000256" key="18">
    <source>
        <dbReference type="SAM" id="SignalP"/>
    </source>
</evidence>
<dbReference type="eggNOG" id="KOG1642">
    <property type="taxonomic scope" value="Eukaryota"/>
</dbReference>
<dbReference type="GO" id="GO:0005788">
    <property type="term" value="C:endoplasmic reticulum lumen"/>
    <property type="evidence" value="ECO:0007669"/>
    <property type="project" value="UniProtKB-SubCell"/>
</dbReference>
<dbReference type="GO" id="GO:0005764">
    <property type="term" value="C:lysosome"/>
    <property type="evidence" value="ECO:0007669"/>
    <property type="project" value="UniProtKB-SubCell"/>
</dbReference>
<keyword evidence="18" id="KW-0732">Signal</keyword>
<evidence type="ECO:0000313" key="19">
    <source>
        <dbReference type="EnsemblMetazoa" id="MDOA002336-PA"/>
    </source>
</evidence>
<dbReference type="AlphaFoldDB" id="A0A1I8M8I6"/>
<dbReference type="GeneID" id="101891273"/>
<evidence type="ECO:0000256" key="6">
    <source>
        <dbReference type="ARBA" id="ARBA00022722"/>
    </source>
</evidence>
<evidence type="ECO:0000256" key="16">
    <source>
        <dbReference type="PIRSR" id="PIRSR633697-1"/>
    </source>
</evidence>
<keyword evidence="11" id="KW-0325">Glycoprotein</keyword>
<dbReference type="GO" id="GO:0003723">
    <property type="term" value="F:RNA binding"/>
    <property type="evidence" value="ECO:0007669"/>
    <property type="project" value="InterPro"/>
</dbReference>
<feature type="active site" evidence="16">
    <location>
        <position position="174"/>
    </location>
</feature>
<evidence type="ECO:0000256" key="12">
    <source>
        <dbReference type="ARBA" id="ARBA00023228"/>
    </source>
</evidence>
<dbReference type="GO" id="GO:0016787">
    <property type="term" value="F:hydrolase activity"/>
    <property type="evidence" value="ECO:0007669"/>
    <property type="project" value="UniProtKB-KW"/>
</dbReference>
<feature type="signal peptide" evidence="18">
    <location>
        <begin position="1"/>
        <end position="24"/>
    </location>
</feature>
<dbReference type="GO" id="GO:0033897">
    <property type="term" value="F:ribonuclease T2 activity"/>
    <property type="evidence" value="ECO:0007669"/>
    <property type="project" value="InterPro"/>
</dbReference>
<dbReference type="PROSITE" id="PS00531">
    <property type="entry name" value="RNASE_T2_2"/>
    <property type="match status" value="1"/>
</dbReference>
<evidence type="ECO:0000256" key="17">
    <source>
        <dbReference type="RuleBase" id="RU004328"/>
    </source>
</evidence>
<evidence type="ECO:0000256" key="10">
    <source>
        <dbReference type="ARBA" id="ARBA00023157"/>
    </source>
</evidence>
<comment type="catalytic activity">
    <reaction evidence="15">
        <text>an adenylyl-uridine-RNA = a 3'-end 2',3'-cyclophospho-AMP-RNA + a 5'-end dephospho-uridine-RNA</text>
        <dbReference type="Rhea" id="RHEA:81383"/>
        <dbReference type="Rhea" id="RHEA-COMP:17356"/>
        <dbReference type="Rhea" id="RHEA-COMP:19675"/>
        <dbReference type="Rhea" id="RHEA-COMP:19676"/>
        <dbReference type="ChEBI" id="CHEBI:173224"/>
        <dbReference type="ChEBI" id="CHEBI:231879"/>
        <dbReference type="ChEBI" id="CHEBI:231881"/>
    </reaction>
    <physiologicalReaction direction="left-to-right" evidence="15">
        <dbReference type="Rhea" id="RHEA:81384"/>
    </physiologicalReaction>
</comment>
<evidence type="ECO:0000313" key="21">
    <source>
        <dbReference type="RefSeq" id="XP_005178747.1"/>
    </source>
</evidence>
<dbReference type="OrthoDB" id="435754at2759"/>
<evidence type="ECO:0000256" key="13">
    <source>
        <dbReference type="ARBA" id="ARBA00023239"/>
    </source>
</evidence>
<proteinExistence type="inferred from homology"/>
<keyword evidence="20" id="KW-1185">Reference proteome</keyword>
<dbReference type="PANTHER" id="PTHR11240">
    <property type="entry name" value="RIBONUCLEASE T2"/>
    <property type="match status" value="1"/>
</dbReference>
<dbReference type="FunFam" id="3.90.730.10:FF:000001">
    <property type="entry name" value="Ribonuclease T2"/>
    <property type="match status" value="1"/>
</dbReference>
<evidence type="ECO:0000256" key="2">
    <source>
        <dbReference type="ARBA" id="ARBA00004371"/>
    </source>
</evidence>
<dbReference type="InterPro" id="IPR033130">
    <property type="entry name" value="RNase_T2_His_AS_2"/>
</dbReference>
<keyword evidence="12" id="KW-0458">Lysosome</keyword>
<keyword evidence="6" id="KW-0540">Nuclease</keyword>
<evidence type="ECO:0000256" key="8">
    <source>
        <dbReference type="ARBA" id="ARBA00022801"/>
    </source>
</evidence>
<comment type="catalytic activity">
    <reaction evidence="14">
        <text>a guanylyl-uridine-RNA = a 3'-end 2',3'-cyclophospho-GMP-RNA + a 5'-end dephospho-uridine-RNA</text>
        <dbReference type="Rhea" id="RHEA:81323"/>
        <dbReference type="Rhea" id="RHEA-COMP:17356"/>
        <dbReference type="Rhea" id="RHEA-COMP:19658"/>
        <dbReference type="Rhea" id="RHEA-COMP:19659"/>
        <dbReference type="ChEBI" id="CHEBI:173224"/>
        <dbReference type="ChEBI" id="CHEBI:231849"/>
        <dbReference type="ChEBI" id="CHEBI:231850"/>
    </reaction>
</comment>
<feature type="active site" evidence="16">
    <location>
        <position position="178"/>
    </location>
</feature>
<comment type="similarity">
    <text evidence="4 17">Belongs to the RNase T2 family.</text>
</comment>
<evidence type="ECO:0000256" key="9">
    <source>
        <dbReference type="ARBA" id="ARBA00022824"/>
    </source>
</evidence>
<keyword evidence="7" id="KW-0255">Endonuclease</keyword>
<comment type="subcellular location">
    <subcellularLocation>
        <location evidence="1">Endoplasmic reticulum lumen</location>
    </subcellularLocation>
    <subcellularLocation>
        <location evidence="2">Lysosome</location>
    </subcellularLocation>
    <subcellularLocation>
        <location evidence="3">Secreted</location>
    </subcellularLocation>
</comment>
<dbReference type="RefSeq" id="XP_005178747.1">
    <property type="nucleotide sequence ID" value="XM_005178690.3"/>
</dbReference>
<dbReference type="VEuPathDB" id="VectorBase:MDOMA2_015297"/>
<dbReference type="VEuPathDB" id="VectorBase:MDOA002336"/>
<dbReference type="KEGG" id="mde:101891273"/>
<organism evidence="19">
    <name type="scientific">Musca domestica</name>
    <name type="common">House fly</name>
    <dbReference type="NCBI Taxonomy" id="7370"/>
    <lineage>
        <taxon>Eukaryota</taxon>
        <taxon>Metazoa</taxon>
        <taxon>Ecdysozoa</taxon>
        <taxon>Arthropoda</taxon>
        <taxon>Hexapoda</taxon>
        <taxon>Insecta</taxon>
        <taxon>Pterygota</taxon>
        <taxon>Neoptera</taxon>
        <taxon>Endopterygota</taxon>
        <taxon>Diptera</taxon>
        <taxon>Brachycera</taxon>
        <taxon>Muscomorpha</taxon>
        <taxon>Muscoidea</taxon>
        <taxon>Muscidae</taxon>
        <taxon>Musca</taxon>
    </lineage>
</organism>
<dbReference type="SUPFAM" id="SSF55895">
    <property type="entry name" value="Ribonuclease Rh-like"/>
    <property type="match status" value="1"/>
</dbReference>
<evidence type="ECO:0000256" key="4">
    <source>
        <dbReference type="ARBA" id="ARBA00007469"/>
    </source>
</evidence>
<keyword evidence="5" id="KW-0964">Secreted</keyword>
<dbReference type="InterPro" id="IPR036430">
    <property type="entry name" value="RNase_T2-like_sf"/>
</dbReference>